<feature type="region of interest" description="Disordered" evidence="1">
    <location>
        <begin position="136"/>
        <end position="158"/>
    </location>
</feature>
<reference evidence="3 4" key="1">
    <citation type="submission" date="2015-07" db="EMBL/GenBank/DDBJ databases">
        <title>Emmonsia species relationships and genome sequence.</title>
        <authorList>
            <consortium name="The Broad Institute Genomics Platform"/>
            <person name="Cuomo C.A."/>
            <person name="Munoz J.F."/>
            <person name="Imamovic A."/>
            <person name="Priest M.E."/>
            <person name="Young S."/>
            <person name="Clay O.K."/>
            <person name="McEwen J.G."/>
        </authorList>
    </citation>
    <scope>NUCLEOTIDE SEQUENCE [LARGE SCALE GENOMIC DNA]</scope>
    <source>
        <strain evidence="3 4">UAMH 9510</strain>
    </source>
</reference>
<organism evidence="3 4">
    <name type="scientific">Emergomyces pasteurianus Ep9510</name>
    <dbReference type="NCBI Taxonomy" id="1447872"/>
    <lineage>
        <taxon>Eukaryota</taxon>
        <taxon>Fungi</taxon>
        <taxon>Dikarya</taxon>
        <taxon>Ascomycota</taxon>
        <taxon>Pezizomycotina</taxon>
        <taxon>Eurotiomycetes</taxon>
        <taxon>Eurotiomycetidae</taxon>
        <taxon>Onygenales</taxon>
        <taxon>Ajellomycetaceae</taxon>
        <taxon>Emergomyces</taxon>
    </lineage>
</organism>
<accession>A0A1J9PKV3</accession>
<evidence type="ECO:0000313" key="3">
    <source>
        <dbReference type="EMBL" id="OJD17136.1"/>
    </source>
</evidence>
<feature type="transmembrane region" description="Helical" evidence="2">
    <location>
        <begin position="173"/>
        <end position="195"/>
    </location>
</feature>
<name>A0A1J9PKV3_9EURO</name>
<dbReference type="Proteomes" id="UP000182235">
    <property type="component" value="Unassembled WGS sequence"/>
</dbReference>
<proteinExistence type="predicted"/>
<keyword evidence="2" id="KW-0472">Membrane</keyword>
<feature type="compositionally biased region" description="Acidic residues" evidence="1">
    <location>
        <begin position="136"/>
        <end position="146"/>
    </location>
</feature>
<dbReference type="OrthoDB" id="4486746at2759"/>
<protein>
    <submittedName>
        <fullName evidence="3">Uncharacterized protein</fullName>
    </submittedName>
</protein>
<dbReference type="VEuPathDB" id="FungiDB:AJ78_02730"/>
<evidence type="ECO:0000313" key="4">
    <source>
        <dbReference type="Proteomes" id="UP000182235"/>
    </source>
</evidence>
<evidence type="ECO:0000256" key="2">
    <source>
        <dbReference type="SAM" id="Phobius"/>
    </source>
</evidence>
<feature type="transmembrane region" description="Helical" evidence="2">
    <location>
        <begin position="101"/>
        <end position="123"/>
    </location>
</feature>
<evidence type="ECO:0000256" key="1">
    <source>
        <dbReference type="SAM" id="MobiDB-lite"/>
    </source>
</evidence>
<dbReference type="EMBL" id="LGRN01000078">
    <property type="protein sequence ID" value="OJD17136.1"/>
    <property type="molecule type" value="Genomic_DNA"/>
</dbReference>
<keyword evidence="2" id="KW-0812">Transmembrane</keyword>
<keyword evidence="4" id="KW-1185">Reference proteome</keyword>
<keyword evidence="2" id="KW-1133">Transmembrane helix</keyword>
<comment type="caution">
    <text evidence="3">The sequence shown here is derived from an EMBL/GenBank/DDBJ whole genome shotgun (WGS) entry which is preliminary data.</text>
</comment>
<sequence>MGNKVSAVTGVRSPNFFEPGNAVNEVWVGDFEVVSRLPFGDSDMAQAAWPKNDYPKIPWRPFIIPLRATVSAVMKSRSFSSIADPDSGWAVSIRTFADTELLLICWVVIQILAIPVLMVPIALHLVTHDHLAACDDDGDGDDDDGSPPDPSAPLTRREVQSSKYCQGKRTKAAFARSLLGSVFHVTGVLLVYGMGHGPVLNSIRFPQLLAELRDSNSFTGLDSFTIYAAMSTALVLNSAYSVLRLWCAYYKSRRDQENEEA</sequence>
<dbReference type="AlphaFoldDB" id="A0A1J9PKV3"/>
<gene>
    <name evidence="3" type="ORF">AJ78_02730</name>
</gene>
<feature type="transmembrane region" description="Helical" evidence="2">
    <location>
        <begin position="224"/>
        <end position="246"/>
    </location>
</feature>